<feature type="region of interest" description="Disordered" evidence="1">
    <location>
        <begin position="245"/>
        <end position="266"/>
    </location>
</feature>
<name>A0A8H5F084_9AGAR</name>
<gene>
    <name evidence="3" type="ORF">D9619_010885</name>
</gene>
<protein>
    <submittedName>
        <fullName evidence="3">Uncharacterized protein</fullName>
    </submittedName>
</protein>
<feature type="compositionally biased region" description="Basic residues" evidence="1">
    <location>
        <begin position="443"/>
        <end position="457"/>
    </location>
</feature>
<comment type="caution">
    <text evidence="3">The sequence shown here is derived from an EMBL/GenBank/DDBJ whole genome shotgun (WGS) entry which is preliminary data.</text>
</comment>
<keyword evidence="4" id="KW-1185">Reference proteome</keyword>
<organism evidence="3 4">
    <name type="scientific">Psilocybe cf. subviscida</name>
    <dbReference type="NCBI Taxonomy" id="2480587"/>
    <lineage>
        <taxon>Eukaryota</taxon>
        <taxon>Fungi</taxon>
        <taxon>Dikarya</taxon>
        <taxon>Basidiomycota</taxon>
        <taxon>Agaricomycotina</taxon>
        <taxon>Agaricomycetes</taxon>
        <taxon>Agaricomycetidae</taxon>
        <taxon>Agaricales</taxon>
        <taxon>Agaricineae</taxon>
        <taxon>Strophariaceae</taxon>
        <taxon>Psilocybe</taxon>
    </lineage>
</organism>
<evidence type="ECO:0000313" key="3">
    <source>
        <dbReference type="EMBL" id="KAF5318747.1"/>
    </source>
</evidence>
<keyword evidence="2" id="KW-0472">Membrane</keyword>
<feature type="compositionally biased region" description="Polar residues" evidence="1">
    <location>
        <begin position="496"/>
        <end position="506"/>
    </location>
</feature>
<dbReference type="OrthoDB" id="3266934at2759"/>
<keyword evidence="2" id="KW-0812">Transmembrane</keyword>
<evidence type="ECO:0000256" key="1">
    <source>
        <dbReference type="SAM" id="MobiDB-lite"/>
    </source>
</evidence>
<feature type="compositionally biased region" description="Low complexity" evidence="1">
    <location>
        <begin position="396"/>
        <end position="439"/>
    </location>
</feature>
<feature type="compositionally biased region" description="Polar residues" evidence="1">
    <location>
        <begin position="372"/>
        <end position="390"/>
    </location>
</feature>
<feature type="transmembrane region" description="Helical" evidence="2">
    <location>
        <begin position="192"/>
        <end position="215"/>
    </location>
</feature>
<sequence>MSSSLTIGIPGDATTCGTTVITWFYAGVKGVEGPLSLIVTNIGVSQDNPLPTSTRHLTPIGASTPVVKARADPTGISPPAAPTQVVLGTSIDADESEFLWAPVAVQSGWYIIKASLPEQELNVDSSPFFVQDSTDTSCLSLTTPSTTPPPASSTNPMTTSEVATATEVTLTNPSGTVVPITGATSSGLSKGAIVGITLGAATLALGWLAAWWFFFRKGKKSRKSQGSGGVKHPSYRGALASMDSTSGLMGKPTRSPFASRHPSIGTIPLSPSFDGAGLEKGSMNSTDRSGFPDGLRMAHHTQVPLSQRGRRYSGSSAMTLDFPSLDYAQTSRRPSHAESAYGRQSMESTTYPPTSPQLSGQNAAFFVPPNMLSRSHSISTSATHQPSAINQGGGPHSTTSHSGLLYRASPPSSAAPSPSPYSMAEPSSPDSPSSPTDPTNVTKRARRHSVSNKKRKPVPVYDPSAEDLTAPPHPASSSPSPSPIPPSTTTPAHNPHYTTRNRSQPELTHKSSFGPGGLEGKQLHYLIPDMPPPSKD</sequence>
<keyword evidence="2" id="KW-1133">Transmembrane helix</keyword>
<feature type="region of interest" description="Disordered" evidence="1">
    <location>
        <begin position="323"/>
        <end position="536"/>
    </location>
</feature>
<evidence type="ECO:0000313" key="4">
    <source>
        <dbReference type="Proteomes" id="UP000567179"/>
    </source>
</evidence>
<evidence type="ECO:0000256" key="2">
    <source>
        <dbReference type="SAM" id="Phobius"/>
    </source>
</evidence>
<feature type="compositionally biased region" description="Polar residues" evidence="1">
    <location>
        <begin position="345"/>
        <end position="362"/>
    </location>
</feature>
<reference evidence="3 4" key="1">
    <citation type="journal article" date="2020" name="ISME J.">
        <title>Uncovering the hidden diversity of litter-decomposition mechanisms in mushroom-forming fungi.</title>
        <authorList>
            <person name="Floudas D."/>
            <person name="Bentzer J."/>
            <person name="Ahren D."/>
            <person name="Johansson T."/>
            <person name="Persson P."/>
            <person name="Tunlid A."/>
        </authorList>
    </citation>
    <scope>NUCLEOTIDE SEQUENCE [LARGE SCALE GENOMIC DNA]</scope>
    <source>
        <strain evidence="3 4">CBS 101986</strain>
    </source>
</reference>
<dbReference type="Proteomes" id="UP000567179">
    <property type="component" value="Unassembled WGS sequence"/>
</dbReference>
<dbReference type="AlphaFoldDB" id="A0A8H5F084"/>
<dbReference type="EMBL" id="JAACJJ010000030">
    <property type="protein sequence ID" value="KAF5318747.1"/>
    <property type="molecule type" value="Genomic_DNA"/>
</dbReference>
<accession>A0A8H5F084</accession>
<proteinExistence type="predicted"/>